<dbReference type="EMBL" id="JASCTH010000015">
    <property type="protein sequence ID" value="MDI6101597.1"/>
    <property type="molecule type" value="Genomic_DNA"/>
</dbReference>
<dbReference type="PROSITE" id="PS51257">
    <property type="entry name" value="PROKAR_LIPOPROTEIN"/>
    <property type="match status" value="1"/>
</dbReference>
<keyword evidence="1" id="KW-0732">Signal</keyword>
<gene>
    <name evidence="2" type="ORF">QLQ12_23535</name>
</gene>
<organism evidence="2 3">
    <name type="scientific">Actinoplanes sandaracinus</name>
    <dbReference type="NCBI Taxonomy" id="3045177"/>
    <lineage>
        <taxon>Bacteria</taxon>
        <taxon>Bacillati</taxon>
        <taxon>Actinomycetota</taxon>
        <taxon>Actinomycetes</taxon>
        <taxon>Micromonosporales</taxon>
        <taxon>Micromonosporaceae</taxon>
        <taxon>Actinoplanes</taxon>
    </lineage>
</organism>
<proteinExistence type="predicted"/>
<sequence length="166" mass="16987">MTRTPKALILSLALALAVTGCGAAPAGDVAAEAVALESVALEAVGYTTADTGEEAAGTGAETAARPRLVRKLLRKNTLHGEVVVRGRDGVDRTVVVQRGEVTAADASGFTVKSSDGFELTWAYGEKSRVVQDREKAERSAVKIGVKVGAGGVREGTAVTARLVVVG</sequence>
<evidence type="ECO:0000313" key="3">
    <source>
        <dbReference type="Proteomes" id="UP001241758"/>
    </source>
</evidence>
<accession>A0ABT6WPA5</accession>
<evidence type="ECO:0008006" key="4">
    <source>
        <dbReference type="Google" id="ProtNLM"/>
    </source>
</evidence>
<reference evidence="2 3" key="1">
    <citation type="submission" date="2023-05" db="EMBL/GenBank/DDBJ databases">
        <title>Actinoplanes sp. NEAU-A12 genome sequencing.</title>
        <authorList>
            <person name="Wang Z.-S."/>
        </authorList>
    </citation>
    <scope>NUCLEOTIDE SEQUENCE [LARGE SCALE GENOMIC DNA]</scope>
    <source>
        <strain evidence="2 3">NEAU-A12</strain>
    </source>
</reference>
<keyword evidence="3" id="KW-1185">Reference proteome</keyword>
<feature type="chain" id="PRO_5047492154" description="DUF5666 domain-containing protein" evidence="1">
    <location>
        <begin position="24"/>
        <end position="166"/>
    </location>
</feature>
<protein>
    <recommendedName>
        <fullName evidence="4">DUF5666 domain-containing protein</fullName>
    </recommendedName>
</protein>
<evidence type="ECO:0000313" key="2">
    <source>
        <dbReference type="EMBL" id="MDI6101597.1"/>
    </source>
</evidence>
<feature type="signal peptide" evidence="1">
    <location>
        <begin position="1"/>
        <end position="23"/>
    </location>
</feature>
<dbReference type="RefSeq" id="WP_282762509.1">
    <property type="nucleotide sequence ID" value="NZ_JASCTH010000015.1"/>
</dbReference>
<comment type="caution">
    <text evidence="2">The sequence shown here is derived from an EMBL/GenBank/DDBJ whole genome shotgun (WGS) entry which is preliminary data.</text>
</comment>
<evidence type="ECO:0000256" key="1">
    <source>
        <dbReference type="SAM" id="SignalP"/>
    </source>
</evidence>
<dbReference type="Proteomes" id="UP001241758">
    <property type="component" value="Unassembled WGS sequence"/>
</dbReference>
<name>A0ABT6WPA5_9ACTN</name>